<accession>A0AAD7MK07</accession>
<keyword evidence="2" id="KW-1185">Reference proteome</keyword>
<name>A0AAD7MK07_9AGAR</name>
<reference evidence="1" key="1">
    <citation type="submission" date="2023-03" db="EMBL/GenBank/DDBJ databases">
        <title>Massive genome expansion in bonnet fungi (Mycena s.s.) driven by repeated elements and novel gene families across ecological guilds.</title>
        <authorList>
            <consortium name="Lawrence Berkeley National Laboratory"/>
            <person name="Harder C.B."/>
            <person name="Miyauchi S."/>
            <person name="Viragh M."/>
            <person name="Kuo A."/>
            <person name="Thoen E."/>
            <person name="Andreopoulos B."/>
            <person name="Lu D."/>
            <person name="Skrede I."/>
            <person name="Drula E."/>
            <person name="Henrissat B."/>
            <person name="Morin E."/>
            <person name="Kohler A."/>
            <person name="Barry K."/>
            <person name="LaButti K."/>
            <person name="Morin E."/>
            <person name="Salamov A."/>
            <person name="Lipzen A."/>
            <person name="Mereny Z."/>
            <person name="Hegedus B."/>
            <person name="Baldrian P."/>
            <person name="Stursova M."/>
            <person name="Weitz H."/>
            <person name="Taylor A."/>
            <person name="Grigoriev I.V."/>
            <person name="Nagy L.G."/>
            <person name="Martin F."/>
            <person name="Kauserud H."/>
        </authorList>
    </citation>
    <scope>NUCLEOTIDE SEQUENCE</scope>
    <source>
        <strain evidence="1">CBHHK182m</strain>
    </source>
</reference>
<organism evidence="1 2">
    <name type="scientific">Mycena metata</name>
    <dbReference type="NCBI Taxonomy" id="1033252"/>
    <lineage>
        <taxon>Eukaryota</taxon>
        <taxon>Fungi</taxon>
        <taxon>Dikarya</taxon>
        <taxon>Basidiomycota</taxon>
        <taxon>Agaricomycotina</taxon>
        <taxon>Agaricomycetes</taxon>
        <taxon>Agaricomycetidae</taxon>
        <taxon>Agaricales</taxon>
        <taxon>Marasmiineae</taxon>
        <taxon>Mycenaceae</taxon>
        <taxon>Mycena</taxon>
    </lineage>
</organism>
<evidence type="ECO:0000313" key="1">
    <source>
        <dbReference type="EMBL" id="KAJ7721109.1"/>
    </source>
</evidence>
<sequence length="258" mass="28713">MTTPFCSIGIYSVSPHLPKDHVDNKIQALANAIHEASAERHKLRKYEMLIKNIMFDPPMMALGFAEPEPIVVMRAEFETAEQMFAFNGDTEVQKHLTVAAEEIGLRIQGSHFSVDVETRISKQSYSRLASIPIIGRLFAKKRFRVIGVHQVPADLSPEEFKNKISAFLDQACAIPVIQEKMLQLEMLPMNNTLSSHLQSQGITPPEPTILLWAESESFEHMVELMGSPDLRKLAGGQGELNKGVKVFSVDVISSAGEE</sequence>
<dbReference type="Proteomes" id="UP001215598">
    <property type="component" value="Unassembled WGS sequence"/>
</dbReference>
<evidence type="ECO:0000313" key="2">
    <source>
        <dbReference type="Proteomes" id="UP001215598"/>
    </source>
</evidence>
<dbReference type="AlphaFoldDB" id="A0AAD7MK07"/>
<comment type="caution">
    <text evidence="1">The sequence shown here is derived from an EMBL/GenBank/DDBJ whole genome shotgun (WGS) entry which is preliminary data.</text>
</comment>
<gene>
    <name evidence="1" type="ORF">B0H16DRAFT_1603189</name>
</gene>
<proteinExistence type="predicted"/>
<protein>
    <submittedName>
        <fullName evidence="1">Uncharacterized protein</fullName>
    </submittedName>
</protein>
<dbReference type="EMBL" id="JARKIB010000233">
    <property type="protein sequence ID" value="KAJ7721109.1"/>
    <property type="molecule type" value="Genomic_DNA"/>
</dbReference>